<dbReference type="GO" id="GO:0004788">
    <property type="term" value="F:thiamine diphosphokinase activity"/>
    <property type="evidence" value="ECO:0007669"/>
    <property type="project" value="UniProtKB-EC"/>
</dbReference>
<evidence type="ECO:0000313" key="2">
    <source>
        <dbReference type="EMBL" id="KFG36085.1"/>
    </source>
</evidence>
<feature type="domain" description="Thiamin pyrophosphokinase thiamin-binding" evidence="1">
    <location>
        <begin position="2"/>
        <end position="36"/>
    </location>
</feature>
<keyword evidence="2" id="KW-0418">Kinase</keyword>
<gene>
    <name evidence="2" type="ORF">TGDOM2_215250B</name>
</gene>
<proteinExistence type="predicted"/>
<evidence type="ECO:0000259" key="1">
    <source>
        <dbReference type="Pfam" id="PF04265"/>
    </source>
</evidence>
<protein>
    <submittedName>
        <fullName evidence="2">Thiamin pyrophosphokinase, catalytic domain-containing protein</fullName>
        <ecNumber evidence="2">2.7.6.2</ecNumber>
    </submittedName>
</protein>
<dbReference type="InterPro" id="IPR036371">
    <property type="entry name" value="TPK_B1-bd_sf"/>
</dbReference>
<dbReference type="GO" id="GO:0016301">
    <property type="term" value="F:kinase activity"/>
    <property type="evidence" value="ECO:0007669"/>
    <property type="project" value="UniProtKB-KW"/>
</dbReference>
<dbReference type="EMBL" id="AHZU02001125">
    <property type="protein sequence ID" value="KFG36085.1"/>
    <property type="molecule type" value="Genomic_DNA"/>
</dbReference>
<dbReference type="Gene3D" id="2.60.120.320">
    <property type="entry name" value="Thiamin pyrophosphokinase, thiamin-binding domain"/>
    <property type="match status" value="1"/>
</dbReference>
<name>A0A086JVB7_TOXGO</name>
<keyword evidence="2" id="KW-0808">Transferase</keyword>
<comment type="caution">
    <text evidence="2">The sequence shown here is derived from an EMBL/GenBank/DDBJ whole genome shotgun (WGS) entry which is preliminary data.</text>
</comment>
<sequence>EAVSGVTTEGLRWNLTPDMRLNFGEFISTSNQISEEVLASAKSRTDASCGVSIDAAMPLLWYSQMRLQPSGAFEPPLEKSHES</sequence>
<dbReference type="GO" id="GO:0009229">
    <property type="term" value="P:thiamine diphosphate biosynthetic process"/>
    <property type="evidence" value="ECO:0007669"/>
    <property type="project" value="InterPro"/>
</dbReference>
<dbReference type="InterPro" id="IPR007373">
    <property type="entry name" value="Thiamin_PyroPKinase_B1-bd"/>
</dbReference>
<reference evidence="2 3" key="1">
    <citation type="submission" date="2014-02" db="EMBL/GenBank/DDBJ databases">
        <authorList>
            <person name="Sibley D."/>
            <person name="Venepally P."/>
            <person name="Karamycheva S."/>
            <person name="Hadjithomas M."/>
            <person name="Khan A."/>
            <person name="Brunk B."/>
            <person name="Roos D."/>
            <person name="Caler E."/>
            <person name="Lorenzi H."/>
        </authorList>
    </citation>
    <scope>NUCLEOTIDE SEQUENCE [LARGE SCALE GENOMIC DNA]</scope>
    <source>
        <strain evidence="2 3">GAB2-2007-GAL-DOM2</strain>
    </source>
</reference>
<accession>A0A086JVB7</accession>
<dbReference type="VEuPathDB" id="ToxoDB:TGDOM2_215250B"/>
<dbReference type="AlphaFoldDB" id="A0A086JVB7"/>
<dbReference type="SUPFAM" id="SSF63862">
    <property type="entry name" value="Thiamin pyrophosphokinase, substrate-binding domain"/>
    <property type="match status" value="1"/>
</dbReference>
<dbReference type="EC" id="2.7.6.2" evidence="2"/>
<feature type="non-terminal residue" evidence="2">
    <location>
        <position position="1"/>
    </location>
</feature>
<dbReference type="Proteomes" id="UP000028837">
    <property type="component" value="Unassembled WGS sequence"/>
</dbReference>
<evidence type="ECO:0000313" key="3">
    <source>
        <dbReference type="Proteomes" id="UP000028837"/>
    </source>
</evidence>
<dbReference type="GO" id="GO:0030975">
    <property type="term" value="F:thiamine binding"/>
    <property type="evidence" value="ECO:0007669"/>
    <property type="project" value="InterPro"/>
</dbReference>
<organism evidence="2 3">
    <name type="scientific">Toxoplasma gondii GAB2-2007-GAL-DOM2</name>
    <dbReference type="NCBI Taxonomy" id="1130820"/>
    <lineage>
        <taxon>Eukaryota</taxon>
        <taxon>Sar</taxon>
        <taxon>Alveolata</taxon>
        <taxon>Apicomplexa</taxon>
        <taxon>Conoidasida</taxon>
        <taxon>Coccidia</taxon>
        <taxon>Eucoccidiorida</taxon>
        <taxon>Eimeriorina</taxon>
        <taxon>Sarcocystidae</taxon>
        <taxon>Toxoplasma</taxon>
    </lineage>
</organism>
<dbReference type="Pfam" id="PF04265">
    <property type="entry name" value="TPK_B1_binding"/>
    <property type="match status" value="1"/>
</dbReference>